<dbReference type="Pfam" id="PF02151">
    <property type="entry name" value="UVR"/>
    <property type="match status" value="1"/>
</dbReference>
<dbReference type="KEGG" id="gbn:GEOBRER4_38460"/>
<keyword evidence="5 7" id="KW-0234">DNA repair</keyword>
<dbReference type="Gene3D" id="3.30.420.340">
    <property type="entry name" value="UvrC, RNAse H endonuclease domain"/>
    <property type="match status" value="1"/>
</dbReference>
<reference evidence="11 12" key="1">
    <citation type="submission" date="2020-06" db="EMBL/GenBank/DDBJ databases">
        <title>Interaction of electrochemicaly active bacteria, Geobacter bremensis R4 on different carbon anode.</title>
        <authorList>
            <person name="Meng L."/>
            <person name="Yoshida N."/>
        </authorList>
    </citation>
    <scope>NUCLEOTIDE SEQUENCE [LARGE SCALE GENOMIC DNA]</scope>
    <source>
        <strain evidence="11 12">R4</strain>
    </source>
</reference>
<dbReference type="Gene3D" id="3.40.1440.10">
    <property type="entry name" value="GIY-YIG endonuclease"/>
    <property type="match status" value="1"/>
</dbReference>
<dbReference type="GO" id="GO:0009380">
    <property type="term" value="C:excinuclease repair complex"/>
    <property type="evidence" value="ECO:0007669"/>
    <property type="project" value="InterPro"/>
</dbReference>
<dbReference type="InterPro" id="IPR003583">
    <property type="entry name" value="Hlx-hairpin-Hlx_DNA-bd_motif"/>
</dbReference>
<dbReference type="SMART" id="SM00278">
    <property type="entry name" value="HhH1"/>
    <property type="match status" value="2"/>
</dbReference>
<dbReference type="GO" id="GO:0003677">
    <property type="term" value="F:DNA binding"/>
    <property type="evidence" value="ECO:0007669"/>
    <property type="project" value="UniProtKB-UniRule"/>
</dbReference>
<dbReference type="Pfam" id="PF01541">
    <property type="entry name" value="GIY-YIG"/>
    <property type="match status" value="1"/>
</dbReference>
<comment type="subunit">
    <text evidence="7">Interacts with UvrB in an incision complex.</text>
</comment>
<sequence>MITQAMIENFPSSPGVYLMKNAEGTIIYVGKARNLKKRVRSYAGDTRDSRVHIRFMVQLVRSVDYLVTDTEKEALILENTLIKQHRPKYNINLRDDKTYFSLRMDMKEEFPRLSIVRKIPSDGARYFGPYASATSAKEVLKQLYKMFPLRHYPIATCMARKRPCLYHQIKQCSAPCCGLISAEEYAALAQGAALFLEGKNTEVARLYRAKMNQASEQMRYEDAARYRDLLRAIEVTVERQKMVAQSGDSDVFGVHREADRMQIALLHIRGGTLTGGRSFLFDWELETEEGLASFLNEYYDLDAPIPPQVLIPVPIAEPSALEELLSEKAGKKVTIAVPQRGPKLEMVKLAGKNAETAAKERLARESSSATLLTELAEKLNLPCPPRRIECYDISNIQGEMAVGSRVVFIDGRADKSLYRRYRIKGVLQSDDFAMMREVLSRRFKAESTEDKPDLIVVDGGLGQLGVLNAVLDELEVTGVEAAGLAKSRVARDMESEEIERSDERVFRPGRKNAIALRQSSAPLLLLVRIRDEAHRFAVTYHKEVRSKVLTGSELDGVPGIGEKRKKALLKHFGSLKRVKEATLEELKSAPGMTETAARALVERLHGSPLPLGRE</sequence>
<feature type="domain" description="UVR" evidence="8">
    <location>
        <begin position="201"/>
        <end position="236"/>
    </location>
</feature>
<proteinExistence type="inferred from homology"/>
<name>A0A6S6MB77_9BACT</name>
<evidence type="ECO:0000256" key="1">
    <source>
        <dbReference type="ARBA" id="ARBA00022490"/>
    </source>
</evidence>
<dbReference type="EMBL" id="AP023213">
    <property type="protein sequence ID" value="BCG49096.1"/>
    <property type="molecule type" value="Genomic_DNA"/>
</dbReference>
<dbReference type="NCBIfam" id="NF001824">
    <property type="entry name" value="PRK00558.1-5"/>
    <property type="match status" value="1"/>
</dbReference>
<keyword evidence="6 7" id="KW-0742">SOS response</keyword>
<dbReference type="Pfam" id="PF22920">
    <property type="entry name" value="UvrC_RNaseH"/>
    <property type="match status" value="1"/>
</dbReference>
<evidence type="ECO:0000256" key="6">
    <source>
        <dbReference type="ARBA" id="ARBA00023236"/>
    </source>
</evidence>
<organism evidence="11 12">
    <name type="scientific">Citrifermentans bremense</name>
    <dbReference type="NCBI Taxonomy" id="60035"/>
    <lineage>
        <taxon>Bacteria</taxon>
        <taxon>Pseudomonadati</taxon>
        <taxon>Thermodesulfobacteriota</taxon>
        <taxon>Desulfuromonadia</taxon>
        <taxon>Geobacterales</taxon>
        <taxon>Geobacteraceae</taxon>
        <taxon>Citrifermentans</taxon>
    </lineage>
</organism>
<dbReference type="SUPFAM" id="SSF47781">
    <property type="entry name" value="RuvA domain 2-like"/>
    <property type="match status" value="1"/>
</dbReference>
<evidence type="ECO:0000313" key="12">
    <source>
        <dbReference type="Proteomes" id="UP000515472"/>
    </source>
</evidence>
<dbReference type="GO" id="GO:0006289">
    <property type="term" value="P:nucleotide-excision repair"/>
    <property type="evidence" value="ECO:0007669"/>
    <property type="project" value="UniProtKB-UniRule"/>
</dbReference>
<dbReference type="PANTHER" id="PTHR30562">
    <property type="entry name" value="UVRC/OXIDOREDUCTASE"/>
    <property type="match status" value="1"/>
</dbReference>
<evidence type="ECO:0000313" key="11">
    <source>
        <dbReference type="EMBL" id="BCG49096.1"/>
    </source>
</evidence>
<dbReference type="CDD" id="cd10434">
    <property type="entry name" value="GIY-YIG_UvrC_Cho"/>
    <property type="match status" value="1"/>
</dbReference>
<dbReference type="PROSITE" id="PS50165">
    <property type="entry name" value="UVRC"/>
    <property type="match status" value="1"/>
</dbReference>
<dbReference type="SUPFAM" id="SSF82771">
    <property type="entry name" value="GIY-YIG endonuclease"/>
    <property type="match status" value="1"/>
</dbReference>
<comment type="subcellular location">
    <subcellularLocation>
        <location evidence="7">Cytoplasm</location>
    </subcellularLocation>
</comment>
<dbReference type="Proteomes" id="UP000515472">
    <property type="component" value="Chromosome"/>
</dbReference>
<dbReference type="InterPro" id="IPR047296">
    <property type="entry name" value="GIY-YIG_UvrC_Cho"/>
</dbReference>
<dbReference type="GO" id="GO:0005737">
    <property type="term" value="C:cytoplasm"/>
    <property type="evidence" value="ECO:0007669"/>
    <property type="project" value="UniProtKB-SubCell"/>
</dbReference>
<dbReference type="InterPro" id="IPR035901">
    <property type="entry name" value="GIY-YIG_endonuc_sf"/>
</dbReference>
<dbReference type="InterPro" id="IPR050066">
    <property type="entry name" value="UvrABC_protein_C"/>
</dbReference>
<dbReference type="InterPro" id="IPR001943">
    <property type="entry name" value="UVR_dom"/>
</dbReference>
<comment type="function">
    <text evidence="7">The UvrABC repair system catalyzes the recognition and processing of DNA lesions. UvrC both incises the 5' and 3' sides of the lesion. The N-terminal half is responsible for the 3' incision and the C-terminal half is responsible for the 5' incision.</text>
</comment>
<dbReference type="InterPro" id="IPR000305">
    <property type="entry name" value="GIY-YIG_endonuc"/>
</dbReference>
<dbReference type="GO" id="GO:0009432">
    <property type="term" value="P:SOS response"/>
    <property type="evidence" value="ECO:0007669"/>
    <property type="project" value="UniProtKB-UniRule"/>
</dbReference>
<dbReference type="InterPro" id="IPR010994">
    <property type="entry name" value="RuvA_2-like"/>
</dbReference>
<evidence type="ECO:0000259" key="8">
    <source>
        <dbReference type="PROSITE" id="PS50151"/>
    </source>
</evidence>
<dbReference type="PANTHER" id="PTHR30562:SF1">
    <property type="entry name" value="UVRABC SYSTEM PROTEIN C"/>
    <property type="match status" value="1"/>
</dbReference>
<feature type="domain" description="GIY-YIG" evidence="9">
    <location>
        <begin position="12"/>
        <end position="91"/>
    </location>
</feature>
<evidence type="ECO:0000256" key="4">
    <source>
        <dbReference type="ARBA" id="ARBA00022881"/>
    </source>
</evidence>
<evidence type="ECO:0000256" key="5">
    <source>
        <dbReference type="ARBA" id="ARBA00023204"/>
    </source>
</evidence>
<protein>
    <recommendedName>
        <fullName evidence="7">UvrABC system protein C</fullName>
        <shortName evidence="7">Protein UvrC</shortName>
    </recommendedName>
    <alternativeName>
        <fullName evidence="7">Excinuclease ABC subunit C</fullName>
    </alternativeName>
</protein>
<evidence type="ECO:0000256" key="3">
    <source>
        <dbReference type="ARBA" id="ARBA00022769"/>
    </source>
</evidence>
<keyword evidence="2 7" id="KW-0227">DNA damage</keyword>
<keyword evidence="3 7" id="KW-0228">DNA excision</keyword>
<dbReference type="PROSITE" id="PS50151">
    <property type="entry name" value="UVR"/>
    <property type="match status" value="1"/>
</dbReference>
<dbReference type="NCBIfam" id="TIGR00194">
    <property type="entry name" value="uvrC"/>
    <property type="match status" value="1"/>
</dbReference>
<dbReference type="InterPro" id="IPR036876">
    <property type="entry name" value="UVR_dom_sf"/>
</dbReference>
<evidence type="ECO:0000259" key="10">
    <source>
        <dbReference type="PROSITE" id="PS50165"/>
    </source>
</evidence>
<dbReference type="SUPFAM" id="SSF46600">
    <property type="entry name" value="C-terminal UvrC-binding domain of UvrB"/>
    <property type="match status" value="1"/>
</dbReference>
<gene>
    <name evidence="7" type="primary">uvrC</name>
    <name evidence="11" type="ORF">GEOBRER4_n3999</name>
</gene>
<dbReference type="Pfam" id="PF14520">
    <property type="entry name" value="HHH_5"/>
    <property type="match status" value="1"/>
</dbReference>
<evidence type="ECO:0000259" key="9">
    <source>
        <dbReference type="PROSITE" id="PS50164"/>
    </source>
</evidence>
<dbReference type="RefSeq" id="WP_185243634.1">
    <property type="nucleotide sequence ID" value="NZ_AP023213.1"/>
</dbReference>
<keyword evidence="1 7" id="KW-0963">Cytoplasm</keyword>
<dbReference type="Pfam" id="PF08459">
    <property type="entry name" value="UvrC_RNaseH_dom"/>
    <property type="match status" value="1"/>
</dbReference>
<accession>A0A6S6MB77</accession>
<dbReference type="GO" id="GO:0009381">
    <property type="term" value="F:excinuclease ABC activity"/>
    <property type="evidence" value="ECO:0007669"/>
    <property type="project" value="UniProtKB-UniRule"/>
</dbReference>
<comment type="similarity">
    <text evidence="7">Belongs to the UvrC family.</text>
</comment>
<dbReference type="HAMAP" id="MF_00203">
    <property type="entry name" value="UvrC"/>
    <property type="match status" value="1"/>
</dbReference>
<keyword evidence="4 7" id="KW-0267">Excision nuclease</keyword>
<keyword evidence="12" id="KW-1185">Reference proteome</keyword>
<dbReference type="InterPro" id="IPR004791">
    <property type="entry name" value="UvrC"/>
</dbReference>
<dbReference type="SMART" id="SM00465">
    <property type="entry name" value="GIYc"/>
    <property type="match status" value="1"/>
</dbReference>
<dbReference type="Gene3D" id="1.10.150.20">
    <property type="entry name" value="5' to 3' exonuclease, C-terminal subdomain"/>
    <property type="match status" value="1"/>
</dbReference>
<feature type="domain" description="UvrC family homology region profile" evidence="10">
    <location>
        <begin position="251"/>
        <end position="471"/>
    </location>
</feature>
<evidence type="ECO:0000256" key="2">
    <source>
        <dbReference type="ARBA" id="ARBA00022763"/>
    </source>
</evidence>
<evidence type="ECO:0000256" key="7">
    <source>
        <dbReference type="HAMAP-Rule" id="MF_00203"/>
    </source>
</evidence>
<dbReference type="PROSITE" id="PS50164">
    <property type="entry name" value="GIY_YIG"/>
    <property type="match status" value="1"/>
</dbReference>
<dbReference type="AlphaFoldDB" id="A0A6S6MB77"/>
<dbReference type="FunFam" id="3.40.1440.10:FF:000001">
    <property type="entry name" value="UvrABC system protein C"/>
    <property type="match status" value="1"/>
</dbReference>
<dbReference type="InterPro" id="IPR038476">
    <property type="entry name" value="UvrC_RNase_H_dom_sf"/>
</dbReference>
<dbReference type="InterPro" id="IPR001162">
    <property type="entry name" value="UvrC_RNase_H_dom"/>
</dbReference>